<dbReference type="EMBL" id="LUCM01006087">
    <property type="protein sequence ID" value="KAA0191840.1"/>
    <property type="molecule type" value="Genomic_DNA"/>
</dbReference>
<gene>
    <name evidence="7" type="ORF">FBUS_10961</name>
</gene>
<evidence type="ECO:0000256" key="6">
    <source>
        <dbReference type="RuleBase" id="RU004203"/>
    </source>
</evidence>
<dbReference type="PANTHER" id="PTHR32194">
    <property type="entry name" value="METALLOPROTEASE TLDD"/>
    <property type="match status" value="1"/>
</dbReference>
<evidence type="ECO:0000313" key="8">
    <source>
        <dbReference type="Proteomes" id="UP000728185"/>
    </source>
</evidence>
<comment type="subcellular location">
    <subcellularLocation>
        <location evidence="6">Cytoplasm</location>
    </subcellularLocation>
    <subcellularLocation>
        <location evidence="6">Nucleus</location>
    </subcellularLocation>
</comment>
<evidence type="ECO:0000256" key="1">
    <source>
        <dbReference type="ARBA" id="ARBA00011656"/>
    </source>
</evidence>
<proteinExistence type="inferred from homology"/>
<dbReference type="InterPro" id="IPR001353">
    <property type="entry name" value="Proteasome_sua/b"/>
</dbReference>
<evidence type="ECO:0000256" key="5">
    <source>
        <dbReference type="ARBA" id="ARBA00049625"/>
    </source>
</evidence>
<dbReference type="InterPro" id="IPR023333">
    <property type="entry name" value="Proteasome_suB-type"/>
</dbReference>
<accession>A0A8E0RVA8</accession>
<comment type="similarity">
    <text evidence="6">Belongs to the peptidase T1B family.</text>
</comment>
<reference evidence="7" key="1">
    <citation type="submission" date="2019-05" db="EMBL/GenBank/DDBJ databases">
        <title>Annotation for the trematode Fasciolopsis buski.</title>
        <authorList>
            <person name="Choi Y.-J."/>
        </authorList>
    </citation>
    <scope>NUCLEOTIDE SEQUENCE</scope>
    <source>
        <strain evidence="7">HT</strain>
        <tissue evidence="7">Whole worm</tissue>
    </source>
</reference>
<dbReference type="AlphaFoldDB" id="A0A8E0RVA8"/>
<dbReference type="SUPFAM" id="SSF56235">
    <property type="entry name" value="N-terminal nucleophile aminohydrolases (Ntn hydrolases)"/>
    <property type="match status" value="1"/>
</dbReference>
<dbReference type="PANTHER" id="PTHR32194:SF2">
    <property type="entry name" value="PROTEASOME SUBUNIT BETA TYPE-1"/>
    <property type="match status" value="1"/>
</dbReference>
<dbReference type="InterPro" id="IPR035206">
    <property type="entry name" value="Proteasome_beta2"/>
</dbReference>
<sequence>MTKSFNAASSQTTTSRVKQFLFSVLVPPTYLTQMECVIGLRTDTFCIVAADTRASRSICTMKHDEEKMFKFSTRILAAVCGEAGDTNQFAEFIQQNMQLYEIRNGYELTPCGAANFTRGNLARALRSQSPYQVNMLIAGYDEKSGPELYFLDYLATLAKVPFAVHGYGSYMSLSVLDRNYRPNLTVNEAVQLIRQCAQEIQKRFVVNLDRYCVRLVNKDGITVLPDLMNLASPA</sequence>
<dbReference type="FunFam" id="3.60.20.10:FF:000008">
    <property type="entry name" value="Proteasome subunit beta type-4"/>
    <property type="match status" value="1"/>
</dbReference>
<dbReference type="GO" id="GO:0005737">
    <property type="term" value="C:cytoplasm"/>
    <property type="evidence" value="ECO:0007669"/>
    <property type="project" value="UniProtKB-SubCell"/>
</dbReference>
<comment type="subunit">
    <text evidence="1">The 26S proteasome consists of a 20S proteasome core and two 19S regulatory subunits. The 20S proteasome core is a barrel-shaped complex made of 28 subunits that are arranged in four stacked rings. The two outer rings are each formed by seven alpha subunits, and the two inner rings are formed by seven beta subunits. The proteolytic activity is exerted by three beta-subunits PSMB5, PSMB6 and PSMB7.</text>
</comment>
<dbReference type="InterPro" id="IPR029055">
    <property type="entry name" value="Ntn_hydrolases_N"/>
</dbReference>
<organism evidence="7 8">
    <name type="scientific">Fasciolopsis buskii</name>
    <dbReference type="NCBI Taxonomy" id="27845"/>
    <lineage>
        <taxon>Eukaryota</taxon>
        <taxon>Metazoa</taxon>
        <taxon>Spiralia</taxon>
        <taxon>Lophotrochozoa</taxon>
        <taxon>Platyhelminthes</taxon>
        <taxon>Trematoda</taxon>
        <taxon>Digenea</taxon>
        <taxon>Plagiorchiida</taxon>
        <taxon>Echinostomata</taxon>
        <taxon>Echinostomatoidea</taxon>
        <taxon>Fasciolidae</taxon>
        <taxon>Fasciolopsis</taxon>
    </lineage>
</organism>
<evidence type="ECO:0000256" key="2">
    <source>
        <dbReference type="ARBA" id="ARBA00022490"/>
    </source>
</evidence>
<name>A0A8E0RVA8_9TREM</name>
<dbReference type="CDD" id="cd03758">
    <property type="entry name" value="proteasome_beta_type_2"/>
    <property type="match status" value="1"/>
</dbReference>
<comment type="caution">
    <text evidence="7">The sequence shown here is derived from an EMBL/GenBank/DDBJ whole genome shotgun (WGS) entry which is preliminary data.</text>
</comment>
<keyword evidence="4 6" id="KW-0539">Nucleus</keyword>
<dbReference type="Pfam" id="PF00227">
    <property type="entry name" value="Proteasome"/>
    <property type="match status" value="1"/>
</dbReference>
<evidence type="ECO:0000313" key="7">
    <source>
        <dbReference type="EMBL" id="KAA0191840.1"/>
    </source>
</evidence>
<evidence type="ECO:0000256" key="4">
    <source>
        <dbReference type="ARBA" id="ARBA00023242"/>
    </source>
</evidence>
<keyword evidence="2 6" id="KW-0963">Cytoplasm</keyword>
<comment type="function">
    <text evidence="6">Component of the proteasome, a multicatalytic proteinase complex which is characterized by its ability to cleave peptides with Arg, Phe, Tyr, Leu, and Glu adjacent to the leaving group at neutral or slightly basic pH. The proteasome has an ATP-dependent proteolytic activity.</text>
</comment>
<comment type="function">
    <text evidence="5">Non-catalytic component of the 20S core proteasome complex involved in the proteolytic degradation of most intracellular proteins. This complex plays numerous essential roles within the cell by associating with different regulatory particles. Associated with two 19S regulatory particles, forms the 26S proteasome and thus participates in the ATP-dependent degradation of ubiquitinated proteins. The 26S proteasome plays a key role in the maintenance of protein homeostasis by removing misfolded or damaged proteins that could impair cellular functions, and by removing proteins whose functions are no longer required. Associated with the PA200 or PA28, the 20S proteasome mediates ubiquitin-independent protein degradation. This type of proteolysis is required in several pathways including spermatogenesis (20S-PA200 complex) or generation of a subset of MHC class I-presented antigenic peptides (20S-PA28 complex).</text>
</comment>
<dbReference type="GO" id="GO:0005634">
    <property type="term" value="C:nucleus"/>
    <property type="evidence" value="ECO:0007669"/>
    <property type="project" value="UniProtKB-SubCell"/>
</dbReference>
<keyword evidence="8" id="KW-1185">Reference proteome</keyword>
<protein>
    <recommendedName>
        <fullName evidence="6">Proteasome subunit beta</fullName>
    </recommendedName>
</protein>
<dbReference type="GO" id="GO:0005839">
    <property type="term" value="C:proteasome core complex"/>
    <property type="evidence" value="ECO:0007669"/>
    <property type="project" value="InterPro"/>
</dbReference>
<dbReference type="Gene3D" id="3.60.20.10">
    <property type="entry name" value="Glutamine Phosphoribosylpyrophosphate, subunit 1, domain 1"/>
    <property type="match status" value="1"/>
</dbReference>
<evidence type="ECO:0000256" key="3">
    <source>
        <dbReference type="ARBA" id="ARBA00022942"/>
    </source>
</evidence>
<comment type="subunit">
    <text evidence="6">Component of the proteasome complex.</text>
</comment>
<dbReference type="Proteomes" id="UP000728185">
    <property type="component" value="Unassembled WGS sequence"/>
</dbReference>
<keyword evidence="3 6" id="KW-0647">Proteasome</keyword>
<dbReference type="PROSITE" id="PS51476">
    <property type="entry name" value="PROTEASOME_BETA_2"/>
    <property type="match status" value="1"/>
</dbReference>
<dbReference type="GO" id="GO:0010498">
    <property type="term" value="P:proteasomal protein catabolic process"/>
    <property type="evidence" value="ECO:0007669"/>
    <property type="project" value="InterPro"/>
</dbReference>
<dbReference type="OrthoDB" id="268428at2759"/>